<feature type="domain" description="AMP-dependent synthetase/ligase" evidence="5">
    <location>
        <begin position="13"/>
        <end position="414"/>
    </location>
</feature>
<reference evidence="6" key="1">
    <citation type="submission" date="2019-12" db="EMBL/GenBank/DDBJ databases">
        <title>Comparative genomics gives insights into the taxonomy of the Azoarcus-Aromatoleum group and reveals separate origins of nif in the plant-associated Azoarcus and non-plant-associated Aromatoleum sub-groups.</title>
        <authorList>
            <person name="Lafos M."/>
            <person name="Maluk M."/>
            <person name="Batista M."/>
            <person name="Junghare M."/>
            <person name="Carmona M."/>
            <person name="Faoro H."/>
            <person name="Cruz L.M."/>
            <person name="Battistoni F."/>
            <person name="De Souza E."/>
            <person name="Pedrosa F."/>
            <person name="Chen W.-M."/>
            <person name="Poole P.S."/>
            <person name="Dixon R.A."/>
            <person name="James E.K."/>
        </authorList>
    </citation>
    <scope>NUCLEOTIDE SEQUENCE</scope>
    <source>
        <strain evidence="6">LuFRes1</strain>
    </source>
</reference>
<feature type="region of interest" description="Disordered" evidence="4">
    <location>
        <begin position="570"/>
        <end position="591"/>
    </location>
</feature>
<evidence type="ECO:0000313" key="7">
    <source>
        <dbReference type="Proteomes" id="UP000615989"/>
    </source>
</evidence>
<dbReference type="PANTHER" id="PTHR43272">
    <property type="entry name" value="LONG-CHAIN-FATTY-ACID--COA LIGASE"/>
    <property type="match status" value="1"/>
</dbReference>
<dbReference type="Proteomes" id="UP000615989">
    <property type="component" value="Unassembled WGS sequence"/>
</dbReference>
<name>A0ABX1PMG0_9RHOO</name>
<keyword evidence="7" id="KW-1185">Reference proteome</keyword>
<evidence type="ECO:0000259" key="5">
    <source>
        <dbReference type="Pfam" id="PF00501"/>
    </source>
</evidence>
<dbReference type="PANTHER" id="PTHR43272:SF33">
    <property type="entry name" value="AMP-BINDING DOMAIN-CONTAINING PROTEIN-RELATED"/>
    <property type="match status" value="1"/>
</dbReference>
<feature type="compositionally biased region" description="Low complexity" evidence="4">
    <location>
        <begin position="576"/>
        <end position="591"/>
    </location>
</feature>
<dbReference type="Pfam" id="PF00501">
    <property type="entry name" value="AMP-binding"/>
    <property type="match status" value="1"/>
</dbReference>
<dbReference type="SUPFAM" id="SSF56801">
    <property type="entry name" value="Acetyl-CoA synthetase-like"/>
    <property type="match status" value="1"/>
</dbReference>
<keyword evidence="1" id="KW-0547">Nucleotide-binding</keyword>
<dbReference type="PROSITE" id="PS00455">
    <property type="entry name" value="AMP_BINDING"/>
    <property type="match status" value="1"/>
</dbReference>
<accession>A0ABX1PMG0</accession>
<protein>
    <submittedName>
        <fullName evidence="6">AMP-binding protein</fullName>
    </submittedName>
</protein>
<dbReference type="RefSeq" id="WP_169117940.1">
    <property type="nucleotide sequence ID" value="NZ_WTVG02000032.1"/>
</dbReference>
<evidence type="ECO:0000256" key="3">
    <source>
        <dbReference type="ARBA" id="ARBA00024484"/>
    </source>
</evidence>
<evidence type="ECO:0000256" key="2">
    <source>
        <dbReference type="ARBA" id="ARBA00022840"/>
    </source>
</evidence>
<comment type="caution">
    <text evidence="6">The sequence shown here is derived from an EMBL/GenBank/DDBJ whole genome shotgun (WGS) entry which is preliminary data.</text>
</comment>
<gene>
    <name evidence="6" type="ORF">GO606_07330</name>
</gene>
<evidence type="ECO:0000313" key="6">
    <source>
        <dbReference type="EMBL" id="NMG24542.1"/>
    </source>
</evidence>
<dbReference type="Gene3D" id="3.30.300.30">
    <property type="match status" value="1"/>
</dbReference>
<dbReference type="InterPro" id="IPR045851">
    <property type="entry name" value="AMP-bd_C_sf"/>
</dbReference>
<evidence type="ECO:0000256" key="1">
    <source>
        <dbReference type="ARBA" id="ARBA00022741"/>
    </source>
</evidence>
<comment type="catalytic activity">
    <reaction evidence="3">
        <text>a long-chain fatty acid + ATP + CoA = a long-chain fatty acyl-CoA + AMP + diphosphate</text>
        <dbReference type="Rhea" id="RHEA:15421"/>
        <dbReference type="ChEBI" id="CHEBI:30616"/>
        <dbReference type="ChEBI" id="CHEBI:33019"/>
        <dbReference type="ChEBI" id="CHEBI:57287"/>
        <dbReference type="ChEBI" id="CHEBI:57560"/>
        <dbReference type="ChEBI" id="CHEBI:83139"/>
        <dbReference type="ChEBI" id="CHEBI:456215"/>
        <dbReference type="EC" id="6.2.1.3"/>
    </reaction>
    <physiologicalReaction direction="left-to-right" evidence="3">
        <dbReference type="Rhea" id="RHEA:15422"/>
    </physiologicalReaction>
</comment>
<dbReference type="InterPro" id="IPR042099">
    <property type="entry name" value="ANL_N_sf"/>
</dbReference>
<dbReference type="Gene3D" id="3.40.50.12780">
    <property type="entry name" value="N-terminal domain of ligase-like"/>
    <property type="match status" value="1"/>
</dbReference>
<evidence type="ECO:0000256" key="4">
    <source>
        <dbReference type="SAM" id="MobiDB-lite"/>
    </source>
</evidence>
<organism evidence="6 7">
    <name type="scientific">Aromatoleum anaerobium</name>
    <dbReference type="NCBI Taxonomy" id="182180"/>
    <lineage>
        <taxon>Bacteria</taxon>
        <taxon>Pseudomonadati</taxon>
        <taxon>Pseudomonadota</taxon>
        <taxon>Betaproteobacteria</taxon>
        <taxon>Rhodocyclales</taxon>
        <taxon>Rhodocyclaceae</taxon>
        <taxon>Aromatoleum</taxon>
    </lineage>
</organism>
<dbReference type="EMBL" id="WTVG01000015">
    <property type="protein sequence ID" value="NMG24542.1"/>
    <property type="molecule type" value="Genomic_DNA"/>
</dbReference>
<proteinExistence type="predicted"/>
<dbReference type="Pfam" id="PF23562">
    <property type="entry name" value="AMP-binding_C_3"/>
    <property type="match status" value="1"/>
</dbReference>
<keyword evidence="2" id="KW-0067">ATP-binding</keyword>
<sequence>MNASLQTLPERLQARAAASPDQLAYLHQVDGREWQPITWRELARRVDTLAGHFSDLGLQTGDRVAIALPTSPEWEYCQLAALAVGAVVVGIDAHDAPRNVRHILDLTKPRLLITSTSETLRTFGELWRIPEITITCERHPSAGRGHTLGQLLETQSGPRSAAPPPVPEDIATIVFTSGSTGQPKGIAYSHRQIAQACDTILERFPSLRQDSRLACWLPLSNLFQRIINFCALSCGARSYFVDKPDQVVRLLPQIQPTFFLGVPRFFEKLHAGILGELGKQPAPVRGLIHGAWTVGCRIAEARRAGRRPALVWRALHPLTTPLLRRVRSVMGHELQFMVSGSAPMPRWLLERFHGLGWLVLEAYGISENVIPVAVNTPQRFRFGSVGQALPGNELRVADDHELLVRGAGVFSGYYGETADGAPLSADGFLHTGDYARIDDEGYIWLEGRKSEVFKTSTGRRIAPAPIEAALKQLDYVDHAVIVGRDRPYPVAILTLDSRHLLAGEIHTAATSAAISADVAAACEGFSDYQRPGAIILSLHAFTVAGGELTANLKLRRKPIEERFRAQIEEAYDRASPRTPTTPSRPRVINAT</sequence>
<dbReference type="InterPro" id="IPR000873">
    <property type="entry name" value="AMP-dep_synth/lig_dom"/>
</dbReference>
<dbReference type="InterPro" id="IPR020845">
    <property type="entry name" value="AMP-binding_CS"/>
</dbReference>